<dbReference type="GO" id="GO:0016020">
    <property type="term" value="C:membrane"/>
    <property type="evidence" value="ECO:0007669"/>
    <property type="project" value="UniProtKB-SubCell"/>
</dbReference>
<keyword evidence="5" id="KW-0812">Transmembrane</keyword>
<dbReference type="KEGG" id="hro:HELRODRAFT_173518"/>
<keyword evidence="11" id="KW-1185">Reference proteome</keyword>
<dbReference type="Proteomes" id="UP000015101">
    <property type="component" value="Unassembled WGS sequence"/>
</dbReference>
<dbReference type="GeneID" id="20204573"/>
<dbReference type="Pfam" id="PF01697">
    <property type="entry name" value="Glyco_transf_92"/>
    <property type="match status" value="1"/>
</dbReference>
<evidence type="ECO:0000256" key="7">
    <source>
        <dbReference type="ARBA" id="ARBA00023136"/>
    </source>
</evidence>
<dbReference type="GO" id="GO:0005737">
    <property type="term" value="C:cytoplasm"/>
    <property type="evidence" value="ECO:0000318"/>
    <property type="project" value="GO_Central"/>
</dbReference>
<feature type="compositionally biased region" description="Low complexity" evidence="8">
    <location>
        <begin position="465"/>
        <end position="493"/>
    </location>
</feature>
<feature type="region of interest" description="Disordered" evidence="8">
    <location>
        <begin position="410"/>
        <end position="450"/>
    </location>
</feature>
<feature type="compositionally biased region" description="Basic and acidic residues" evidence="8">
    <location>
        <begin position="76"/>
        <end position="94"/>
    </location>
</feature>
<evidence type="ECO:0000256" key="4">
    <source>
        <dbReference type="ARBA" id="ARBA00022679"/>
    </source>
</evidence>
<evidence type="ECO:0000256" key="6">
    <source>
        <dbReference type="ARBA" id="ARBA00022989"/>
    </source>
</evidence>
<dbReference type="HOGENOM" id="CLU_342333_0_0_1"/>
<feature type="region of interest" description="Disordered" evidence="8">
    <location>
        <begin position="685"/>
        <end position="716"/>
    </location>
</feature>
<feature type="region of interest" description="Disordered" evidence="8">
    <location>
        <begin position="56"/>
        <end position="170"/>
    </location>
</feature>
<evidence type="ECO:0000256" key="1">
    <source>
        <dbReference type="ARBA" id="ARBA00004167"/>
    </source>
</evidence>
<feature type="region of interest" description="Disordered" evidence="8">
    <location>
        <begin position="464"/>
        <end position="526"/>
    </location>
</feature>
<feature type="region of interest" description="Disordered" evidence="8">
    <location>
        <begin position="208"/>
        <end position="242"/>
    </location>
</feature>
<evidence type="ECO:0008006" key="12">
    <source>
        <dbReference type="Google" id="ProtNLM"/>
    </source>
</evidence>
<dbReference type="EMBL" id="AMQM01004567">
    <property type="status" value="NOT_ANNOTATED_CDS"/>
    <property type="molecule type" value="Genomic_DNA"/>
</dbReference>
<feature type="compositionally biased region" description="Polar residues" evidence="8">
    <location>
        <begin position="685"/>
        <end position="707"/>
    </location>
</feature>
<feature type="compositionally biased region" description="Low complexity" evidence="8">
    <location>
        <begin position="101"/>
        <end position="141"/>
    </location>
</feature>
<dbReference type="STRING" id="6412.T1F6X4"/>
<feature type="compositionally biased region" description="Low complexity" evidence="8">
    <location>
        <begin position="148"/>
        <end position="157"/>
    </location>
</feature>
<comment type="similarity">
    <text evidence="2">Belongs to the glycosyltransferase 92 family.</text>
</comment>
<evidence type="ECO:0000256" key="3">
    <source>
        <dbReference type="ARBA" id="ARBA00022676"/>
    </source>
</evidence>
<dbReference type="InterPro" id="IPR008166">
    <property type="entry name" value="Glyco_transf_92"/>
</dbReference>
<dbReference type="InParanoid" id="T1F6X4"/>
<evidence type="ECO:0000313" key="11">
    <source>
        <dbReference type="Proteomes" id="UP000015101"/>
    </source>
</evidence>
<keyword evidence="4" id="KW-0808">Transferase</keyword>
<dbReference type="PANTHER" id="PTHR21461:SF87">
    <property type="entry name" value="GH12965P"/>
    <property type="match status" value="1"/>
</dbReference>
<evidence type="ECO:0000256" key="2">
    <source>
        <dbReference type="ARBA" id="ARBA00007647"/>
    </source>
</evidence>
<dbReference type="EMBL" id="KB096590">
    <property type="protein sequence ID" value="ESO03816.1"/>
    <property type="molecule type" value="Genomic_DNA"/>
</dbReference>
<dbReference type="OrthoDB" id="2526284at2759"/>
<organism evidence="10 11">
    <name type="scientific">Helobdella robusta</name>
    <name type="common">Californian leech</name>
    <dbReference type="NCBI Taxonomy" id="6412"/>
    <lineage>
        <taxon>Eukaryota</taxon>
        <taxon>Metazoa</taxon>
        <taxon>Spiralia</taxon>
        <taxon>Lophotrochozoa</taxon>
        <taxon>Annelida</taxon>
        <taxon>Clitellata</taxon>
        <taxon>Hirudinea</taxon>
        <taxon>Rhynchobdellida</taxon>
        <taxon>Glossiphoniidae</taxon>
        <taxon>Helobdella</taxon>
    </lineage>
</organism>
<accession>T1F6X4</accession>
<keyword evidence="6" id="KW-1133">Transmembrane helix</keyword>
<sequence length="828" mass="94914">MGEGECECEKVERYFKTLAQFCLSRVNFRKTVLVLGLTYFTFMYLFHSKLQNDYRDKSRYDDDSYDNDDNIITKTDLPHDDNNKSAMTHGDESRNSNGRTSNSISNSKESNSNDKNGGDSSSSSSSNNNNNNNTNTNSKGGIIKIASKNNNNNNNNIKYDDDDDDDSNNRNNKNNKLWKLAHQFFWMGGVYGKCCKYLKKFANNINNNQDDSVQNLNMMPPQQTQPPQQPQPPHENRTSRSSAISMSNWWSKSYSKTVEFAFEKFDFTFQQPLTNAHVFSAYYDDRPNDFDNKHNGSLVRMMFFLPLKQDPPPLFCVFTLTFEEDDDDDVGGSGGDDVRPRRQPEVVVSRVQKKYEMCENHGKKMGGFILSCHVPAEVKSPPCFVVLYRKDPEEDDFDWSSETGTIIPVRILGSRDHGGVGSSSSNSSRGNKSDVLDSPRQSINNNANTDTHIGSLFHNISYIKNNSNNNNNNNNNNSNNNNNNNNNNNIDNNDVGDVKSKSPNIVVNKIDSKKEKNSTERKKVKRESERESRFSICISPLFGNVTTWKLLEFIETSVLFGFDRFVFYVYEVDSEVLQLFNYYTSAYKVAFDVANDFSHRNSRSGHFNKRRKNRRPNRPRIEIVPWPLPPTINTQSWYHGQLVAIQDCMYRSMAVADFVAFVDVDEILVPKLDFNWRQLPTSLSERIESTRQSQNPDIKTDTQTDMTQKPPRRANVSKNDITQLRSHTRTSSIDNIRTKCLVKPRLLFETGIHHISKPILATLATQKMNSSVALLHHYKKCTNHARFQSCQSKVKDYYLSESRISDVLVRRIADVVGDLREGVLKRRL</sequence>
<evidence type="ECO:0000313" key="10">
    <source>
        <dbReference type="EnsemblMetazoa" id="HelroP173518"/>
    </source>
</evidence>
<proteinExistence type="inferred from homology"/>
<dbReference type="RefSeq" id="XP_009018373.1">
    <property type="nucleotide sequence ID" value="XM_009020125.1"/>
</dbReference>
<dbReference type="PANTHER" id="PTHR21461">
    <property type="entry name" value="GLYCOSYLTRANSFERASE FAMILY 92 PROTEIN"/>
    <property type="match status" value="1"/>
</dbReference>
<dbReference type="CTD" id="20204573"/>
<evidence type="ECO:0000256" key="5">
    <source>
        <dbReference type="ARBA" id="ARBA00022692"/>
    </source>
</evidence>
<protein>
    <recommendedName>
        <fullName evidence="12">Glycosyltransferase family 92 protein</fullName>
    </recommendedName>
</protein>
<keyword evidence="7" id="KW-0472">Membrane</keyword>
<dbReference type="GO" id="GO:0016757">
    <property type="term" value="F:glycosyltransferase activity"/>
    <property type="evidence" value="ECO:0000318"/>
    <property type="project" value="GO_Central"/>
</dbReference>
<feature type="compositionally biased region" description="Polar residues" evidence="8">
    <location>
        <begin position="208"/>
        <end position="217"/>
    </location>
</feature>
<keyword evidence="3" id="KW-0328">Glycosyltransferase</keyword>
<gene>
    <name evidence="10" type="primary">20204573</name>
    <name evidence="9" type="ORF">HELRODRAFT_173518</name>
</gene>
<feature type="compositionally biased region" description="Pro residues" evidence="8">
    <location>
        <begin position="223"/>
        <end position="233"/>
    </location>
</feature>
<name>T1F6X4_HELRO</name>
<comment type="subcellular location">
    <subcellularLocation>
        <location evidence="1">Membrane</location>
        <topology evidence="1">Single-pass membrane protein</topology>
    </subcellularLocation>
</comment>
<feature type="compositionally biased region" description="Polar residues" evidence="8">
    <location>
        <begin position="439"/>
        <end position="450"/>
    </location>
</feature>
<reference evidence="9 11" key="2">
    <citation type="journal article" date="2013" name="Nature">
        <title>Insights into bilaterian evolution from three spiralian genomes.</title>
        <authorList>
            <person name="Simakov O."/>
            <person name="Marletaz F."/>
            <person name="Cho S.J."/>
            <person name="Edsinger-Gonzales E."/>
            <person name="Havlak P."/>
            <person name="Hellsten U."/>
            <person name="Kuo D.H."/>
            <person name="Larsson T."/>
            <person name="Lv J."/>
            <person name="Arendt D."/>
            <person name="Savage R."/>
            <person name="Osoegawa K."/>
            <person name="de Jong P."/>
            <person name="Grimwood J."/>
            <person name="Chapman J.A."/>
            <person name="Shapiro H."/>
            <person name="Aerts A."/>
            <person name="Otillar R.P."/>
            <person name="Terry A.Y."/>
            <person name="Boore J.L."/>
            <person name="Grigoriev I.V."/>
            <person name="Lindberg D.R."/>
            <person name="Seaver E.C."/>
            <person name="Weisblat D.A."/>
            <person name="Putnam N.H."/>
            <person name="Rokhsar D.S."/>
        </authorList>
    </citation>
    <scope>NUCLEOTIDE SEQUENCE</scope>
</reference>
<dbReference type="EnsemblMetazoa" id="HelroT173518">
    <property type="protein sequence ID" value="HelroP173518"/>
    <property type="gene ID" value="HelroG173518"/>
</dbReference>
<evidence type="ECO:0000313" key="9">
    <source>
        <dbReference type="EMBL" id="ESO03816.1"/>
    </source>
</evidence>
<dbReference type="eggNOG" id="KOG4735">
    <property type="taxonomic scope" value="Eukaryota"/>
</dbReference>
<feature type="compositionally biased region" description="Basic and acidic residues" evidence="8">
    <location>
        <begin position="510"/>
        <end position="526"/>
    </location>
</feature>
<evidence type="ECO:0000256" key="8">
    <source>
        <dbReference type="SAM" id="MobiDB-lite"/>
    </source>
</evidence>
<dbReference type="AlphaFoldDB" id="T1F6X4"/>
<reference evidence="10" key="3">
    <citation type="submission" date="2015-06" db="UniProtKB">
        <authorList>
            <consortium name="EnsemblMetazoa"/>
        </authorList>
    </citation>
    <scope>IDENTIFICATION</scope>
</reference>
<reference evidence="11" key="1">
    <citation type="submission" date="2012-12" db="EMBL/GenBank/DDBJ databases">
        <authorList>
            <person name="Hellsten U."/>
            <person name="Grimwood J."/>
            <person name="Chapman J.A."/>
            <person name="Shapiro H."/>
            <person name="Aerts A."/>
            <person name="Otillar R.P."/>
            <person name="Terry A.Y."/>
            <person name="Boore J.L."/>
            <person name="Simakov O."/>
            <person name="Marletaz F."/>
            <person name="Cho S.-J."/>
            <person name="Edsinger-Gonzales E."/>
            <person name="Havlak P."/>
            <person name="Kuo D.-H."/>
            <person name="Larsson T."/>
            <person name="Lv J."/>
            <person name="Arendt D."/>
            <person name="Savage R."/>
            <person name="Osoegawa K."/>
            <person name="de Jong P."/>
            <person name="Lindberg D.R."/>
            <person name="Seaver E.C."/>
            <person name="Weisblat D.A."/>
            <person name="Putnam N.H."/>
            <person name="Grigoriev I.V."/>
            <person name="Rokhsar D.S."/>
        </authorList>
    </citation>
    <scope>NUCLEOTIDE SEQUENCE</scope>
</reference>